<dbReference type="Gene3D" id="2.150.10.10">
    <property type="entry name" value="Serralysin-like metalloprotease, C-terminal"/>
    <property type="match status" value="3"/>
</dbReference>
<comment type="subcellular location">
    <subcellularLocation>
        <location evidence="1">Secreted</location>
    </subcellularLocation>
</comment>
<feature type="chain" id="PRO_5043806253" description="LamG-like jellyroll fold domain-containing protein" evidence="6">
    <location>
        <begin position="22"/>
        <end position="1024"/>
    </location>
</feature>
<evidence type="ECO:0000256" key="2">
    <source>
        <dbReference type="ARBA" id="ARBA00022525"/>
    </source>
</evidence>
<dbReference type="InterPro" id="IPR011049">
    <property type="entry name" value="Serralysin-like_metalloprot_C"/>
</dbReference>
<dbReference type="GO" id="GO:0005576">
    <property type="term" value="C:extracellular region"/>
    <property type="evidence" value="ECO:0007669"/>
    <property type="project" value="UniProtKB-SubCell"/>
</dbReference>
<dbReference type="KEGG" id="parq:DSM112329_05017"/>
<dbReference type="SUPFAM" id="SSF49899">
    <property type="entry name" value="Concanavalin A-like lectins/glucanases"/>
    <property type="match status" value="1"/>
</dbReference>
<evidence type="ECO:0000256" key="6">
    <source>
        <dbReference type="SAM" id="SignalP"/>
    </source>
</evidence>
<dbReference type="InterPro" id="IPR018511">
    <property type="entry name" value="Hemolysin-typ_Ca-bd_CS"/>
</dbReference>
<dbReference type="InterPro" id="IPR006558">
    <property type="entry name" value="LamG-like"/>
</dbReference>
<dbReference type="Pfam" id="PF00353">
    <property type="entry name" value="HemolysinCabind"/>
    <property type="match status" value="6"/>
</dbReference>
<keyword evidence="3 6" id="KW-0732">Signal</keyword>
<dbReference type="SMART" id="SM00560">
    <property type="entry name" value="LamGL"/>
    <property type="match status" value="1"/>
</dbReference>
<feature type="region of interest" description="Disordered" evidence="5">
    <location>
        <begin position="393"/>
        <end position="424"/>
    </location>
</feature>
<evidence type="ECO:0000256" key="1">
    <source>
        <dbReference type="ARBA" id="ARBA00004613"/>
    </source>
</evidence>
<evidence type="ECO:0000256" key="5">
    <source>
        <dbReference type="SAM" id="MobiDB-lite"/>
    </source>
</evidence>
<dbReference type="AlphaFoldDB" id="A0AAU7B2M1"/>
<dbReference type="PRINTS" id="PR00313">
    <property type="entry name" value="CABNDNGRPT"/>
</dbReference>
<dbReference type="InterPro" id="IPR013320">
    <property type="entry name" value="ConA-like_dom_sf"/>
</dbReference>
<accession>A0AAU7B2M1</accession>
<reference evidence="8" key="1">
    <citation type="submission" date="2022-12" db="EMBL/GenBank/DDBJ databases">
        <title>Paraconexibacter alkalitolerans sp. nov. and Baekduia alba sp. nov., isolated from soil and emended description of the genera Paraconexibacter (Chun et al., 2020) and Baekduia (An et al., 2020).</title>
        <authorList>
            <person name="Vieira S."/>
            <person name="Huber K.J."/>
            <person name="Geppert A."/>
            <person name="Wolf J."/>
            <person name="Neumann-Schaal M."/>
            <person name="Muesken M."/>
            <person name="Overmann J."/>
        </authorList>
    </citation>
    <scope>NUCLEOTIDE SEQUENCE</scope>
    <source>
        <strain evidence="8">AEG42_29</strain>
    </source>
</reference>
<dbReference type="InterPro" id="IPR050557">
    <property type="entry name" value="RTX_toxin/Mannuronan_C5-epim"/>
</dbReference>
<gene>
    <name evidence="8" type="ORF">DSM112329_05017</name>
</gene>
<dbReference type="InterPro" id="IPR001343">
    <property type="entry name" value="Hemolysn_Ca-bd"/>
</dbReference>
<dbReference type="PANTHER" id="PTHR38340:SF1">
    <property type="entry name" value="S-LAYER PROTEIN"/>
    <property type="match status" value="1"/>
</dbReference>
<feature type="domain" description="LamG-like jellyroll fold" evidence="7">
    <location>
        <begin position="510"/>
        <end position="646"/>
    </location>
</feature>
<keyword evidence="4" id="KW-1015">Disulfide bond</keyword>
<feature type="region of interest" description="Disordered" evidence="5">
    <location>
        <begin position="36"/>
        <end position="62"/>
    </location>
</feature>
<evidence type="ECO:0000256" key="3">
    <source>
        <dbReference type="ARBA" id="ARBA00022729"/>
    </source>
</evidence>
<dbReference type="PANTHER" id="PTHR38340">
    <property type="entry name" value="S-LAYER PROTEIN"/>
    <property type="match status" value="1"/>
</dbReference>
<dbReference type="Gene3D" id="2.160.20.160">
    <property type="match status" value="1"/>
</dbReference>
<evidence type="ECO:0000313" key="8">
    <source>
        <dbReference type="EMBL" id="XAY08121.1"/>
    </source>
</evidence>
<dbReference type="RefSeq" id="WP_354699305.1">
    <property type="nucleotide sequence ID" value="NZ_CP114014.1"/>
</dbReference>
<dbReference type="PROSITE" id="PS00330">
    <property type="entry name" value="HEMOLYSIN_CALCIUM"/>
    <property type="match status" value="3"/>
</dbReference>
<name>A0AAU7B2M1_9ACTN</name>
<dbReference type="Pfam" id="PF13385">
    <property type="entry name" value="Laminin_G_3"/>
    <property type="match status" value="1"/>
</dbReference>
<dbReference type="Gene3D" id="2.60.120.200">
    <property type="match status" value="1"/>
</dbReference>
<feature type="compositionally biased region" description="Low complexity" evidence="5">
    <location>
        <begin position="397"/>
        <end position="424"/>
    </location>
</feature>
<dbReference type="EMBL" id="CP114014">
    <property type="protein sequence ID" value="XAY08121.1"/>
    <property type="molecule type" value="Genomic_DNA"/>
</dbReference>
<keyword evidence="2" id="KW-0964">Secreted</keyword>
<sequence>MPSPRRLATAALLSLVGIASAGATVAPAASLRSAWPSARDGTTKNDTLRGSSRADYIRGHEGPDRLFGKGGADLLTGDTGADIVNGGAGDDTITGAAGGDHLNGADGADVILGGFGSDHIDGGTGDDTIDGANDSDFIKGGAGNDLIHGGSGPDLIDGGAGDDTLYADSGGDVLAGGEGDDVIFVDSTSASKISCGAGNDVLYFVQPADLPEDFSPRATKRVPDCERTVLTDAVVDPNQGAKYLAPDSGGTRTGTARDDLLLGGPGADVLNGGAGNDVLWGLRQAGLTSSLPDVLDAGPGDDTIYGGPGPQTIDGGAGDDFINGGLGTNAIRGGAGKDTIRLRGSGTATVDGGAGNDTIYVNGPAAGRVRCGAGTDTVYANRNDRIARDCERLRANPGSSPSRLRAAARQAATPAPGAADAPAPGSATYADLVRATPGLAHWWRLSSWGPTYSAGTVAALSVTPDAVGGRGAFATGTVTEPGATDDGDGSWVPQGSTLSVYLADSVLGGAGSTIELWARSADPAARAGTDNLVTYSGYDQSQGQAVRLTFNRSGGVEAAVTPYGGTATVARSAAQIVSAGAWHHVALTRDGTSIRVYLDGVEVATAADIASTGPVLNEDWKIGTASSASLAGLDELALYSRALDAETVRAHAKVGDDGRPPVTKLDRPIPALIGSPYRTTLSTARAGSRFRCLIDGTTDISCPSALVARLPVGEHTLQLRATDRFGRKEVSPATYSFTVDGTDPETLAAAVLGLTGNVPSALTFGSDDFAATFQCATAPAGTVPIGDVDALRWAPCVSGTRIPDATAARVFVRAVDVAGNVDATPSRIDVAARESAAQGVVPALGAARADVVIGEVEQRDPTTVFACQVDALAGAACAGRFRLPLLRHGGHTLRITQAGYGLAGARIVAAPLAIRVGPPPNVTLTAVQFPAVVESSSALSVRVPRVRLVLDGPAELALAVTGADGKQIAAFRAAGVTGPNAPKIPASALRRLGLGRYTLVVAARGPSGSLSVERLPFAVIPRNR</sequence>
<dbReference type="GO" id="GO:0005509">
    <property type="term" value="F:calcium ion binding"/>
    <property type="evidence" value="ECO:0007669"/>
    <property type="project" value="InterPro"/>
</dbReference>
<proteinExistence type="predicted"/>
<evidence type="ECO:0000259" key="7">
    <source>
        <dbReference type="SMART" id="SM00560"/>
    </source>
</evidence>
<evidence type="ECO:0000256" key="4">
    <source>
        <dbReference type="ARBA" id="ARBA00023157"/>
    </source>
</evidence>
<dbReference type="SUPFAM" id="SSF51120">
    <property type="entry name" value="beta-Roll"/>
    <property type="match status" value="2"/>
</dbReference>
<protein>
    <recommendedName>
        <fullName evidence="7">LamG-like jellyroll fold domain-containing protein</fullName>
    </recommendedName>
</protein>
<feature type="signal peptide" evidence="6">
    <location>
        <begin position="1"/>
        <end position="21"/>
    </location>
</feature>
<organism evidence="8">
    <name type="scientific">Paraconexibacter sp. AEG42_29</name>
    <dbReference type="NCBI Taxonomy" id="2997339"/>
    <lineage>
        <taxon>Bacteria</taxon>
        <taxon>Bacillati</taxon>
        <taxon>Actinomycetota</taxon>
        <taxon>Thermoleophilia</taxon>
        <taxon>Solirubrobacterales</taxon>
        <taxon>Paraconexibacteraceae</taxon>
        <taxon>Paraconexibacter</taxon>
    </lineage>
</organism>